<dbReference type="KEGG" id="sper:EW093_06010"/>
<reference evidence="1 2" key="2">
    <citation type="submission" date="2019-09" db="EMBL/GenBank/DDBJ databases">
        <title>Complete Genome Sequence and Methylome Analysis of free living Spirochaetas.</title>
        <authorList>
            <person name="Leshcheva N."/>
            <person name="Mikheeva N."/>
        </authorList>
    </citation>
    <scope>NUCLEOTIDE SEQUENCE [LARGE SCALE GENOMIC DNA]</scope>
    <source>
        <strain evidence="1 2">P</strain>
    </source>
</reference>
<name>A0A5C1QDJ2_9SPIO</name>
<keyword evidence="2" id="KW-1185">Reference proteome</keyword>
<sequence>MPSILPLFAEGKIKESSVDFLLEYKSILKSLPDIIFPLDEYINSLNKDQQLIWLTIIPVLASHRGEEELTTVLMRKSINWMISRIDRHIYMEEQKKGA</sequence>
<protein>
    <submittedName>
        <fullName evidence="1">Uncharacterized protein</fullName>
    </submittedName>
</protein>
<reference evidence="1 2" key="1">
    <citation type="submission" date="2019-02" db="EMBL/GenBank/DDBJ databases">
        <authorList>
            <person name="Fomenkov A."/>
            <person name="Dubinina G."/>
            <person name="Grabovich M."/>
            <person name="Vincze T."/>
            <person name="Roberts R.J."/>
        </authorList>
    </citation>
    <scope>NUCLEOTIDE SEQUENCE [LARGE SCALE GENOMIC DNA]</scope>
    <source>
        <strain evidence="1 2">P</strain>
    </source>
</reference>
<dbReference type="RefSeq" id="WP_149567520.1">
    <property type="nucleotide sequence ID" value="NZ_CP035807.1"/>
</dbReference>
<evidence type="ECO:0000313" key="1">
    <source>
        <dbReference type="EMBL" id="QEN04272.1"/>
    </source>
</evidence>
<dbReference type="AlphaFoldDB" id="A0A5C1QDJ2"/>
<proteinExistence type="predicted"/>
<dbReference type="Proteomes" id="UP000323824">
    <property type="component" value="Chromosome"/>
</dbReference>
<organism evidence="1 2">
    <name type="scientific">Thiospirochaeta perfilievii</name>
    <dbReference type="NCBI Taxonomy" id="252967"/>
    <lineage>
        <taxon>Bacteria</taxon>
        <taxon>Pseudomonadati</taxon>
        <taxon>Spirochaetota</taxon>
        <taxon>Spirochaetia</taxon>
        <taxon>Spirochaetales</taxon>
        <taxon>Spirochaetaceae</taxon>
        <taxon>Thiospirochaeta</taxon>
    </lineage>
</organism>
<gene>
    <name evidence="1" type="ORF">EW093_06010</name>
</gene>
<accession>A0A5C1QDJ2</accession>
<dbReference type="EMBL" id="CP035807">
    <property type="protein sequence ID" value="QEN04272.1"/>
    <property type="molecule type" value="Genomic_DNA"/>
</dbReference>
<evidence type="ECO:0000313" key="2">
    <source>
        <dbReference type="Proteomes" id="UP000323824"/>
    </source>
</evidence>